<protein>
    <submittedName>
        <fullName evidence="3">Uncharacterized protein</fullName>
    </submittedName>
</protein>
<evidence type="ECO:0000256" key="1">
    <source>
        <dbReference type="SAM" id="MobiDB-lite"/>
    </source>
</evidence>
<dbReference type="Proteomes" id="UP000310066">
    <property type="component" value="Unassembled WGS sequence"/>
</dbReference>
<comment type="caution">
    <text evidence="3">The sequence shown here is derived from an EMBL/GenBank/DDBJ whole genome shotgun (WGS) entry which is preliminary data.</text>
</comment>
<keyword evidence="2" id="KW-1133">Transmembrane helix</keyword>
<feature type="region of interest" description="Disordered" evidence="1">
    <location>
        <begin position="1"/>
        <end position="20"/>
    </location>
</feature>
<dbReference type="AlphaFoldDB" id="A0A4U0VFY4"/>
<organism evidence="3 4">
    <name type="scientific">Friedmanniomyces endolithicus</name>
    <dbReference type="NCBI Taxonomy" id="329885"/>
    <lineage>
        <taxon>Eukaryota</taxon>
        <taxon>Fungi</taxon>
        <taxon>Dikarya</taxon>
        <taxon>Ascomycota</taxon>
        <taxon>Pezizomycotina</taxon>
        <taxon>Dothideomycetes</taxon>
        <taxon>Dothideomycetidae</taxon>
        <taxon>Mycosphaerellales</taxon>
        <taxon>Teratosphaeriaceae</taxon>
        <taxon>Friedmanniomyces</taxon>
    </lineage>
</organism>
<dbReference type="OrthoDB" id="10369236at2759"/>
<evidence type="ECO:0000256" key="2">
    <source>
        <dbReference type="SAM" id="Phobius"/>
    </source>
</evidence>
<keyword evidence="2" id="KW-0812">Transmembrane</keyword>
<keyword evidence="2" id="KW-0472">Membrane</keyword>
<gene>
    <name evidence="3" type="ORF">B0A54_01458</name>
</gene>
<sequence>MAQLELPPPAYTPTIERTIPYPPRTHDMQPALFRNAAGLREPVFVDVEAGGATGYYARRSAPARNTSGCARLILVFMGILGLVAVGMTVFRHHAAVAVR</sequence>
<evidence type="ECO:0000313" key="3">
    <source>
        <dbReference type="EMBL" id="TKA47968.1"/>
    </source>
</evidence>
<dbReference type="EMBL" id="NAJP01000004">
    <property type="protein sequence ID" value="TKA47968.1"/>
    <property type="molecule type" value="Genomic_DNA"/>
</dbReference>
<accession>A0A4U0VFY4</accession>
<name>A0A4U0VFY4_9PEZI</name>
<proteinExistence type="predicted"/>
<feature type="compositionally biased region" description="Pro residues" evidence="1">
    <location>
        <begin position="1"/>
        <end position="11"/>
    </location>
</feature>
<reference evidence="3 4" key="1">
    <citation type="submission" date="2017-03" db="EMBL/GenBank/DDBJ databases">
        <title>Genomes of endolithic fungi from Antarctica.</title>
        <authorList>
            <person name="Coleine C."/>
            <person name="Masonjones S."/>
            <person name="Stajich J.E."/>
        </authorList>
    </citation>
    <scope>NUCLEOTIDE SEQUENCE [LARGE SCALE GENOMIC DNA]</scope>
    <source>
        <strain evidence="3 4">CCFEE 5311</strain>
    </source>
</reference>
<feature type="transmembrane region" description="Helical" evidence="2">
    <location>
        <begin position="68"/>
        <end position="90"/>
    </location>
</feature>
<evidence type="ECO:0000313" key="4">
    <source>
        <dbReference type="Proteomes" id="UP000310066"/>
    </source>
</evidence>